<evidence type="ECO:0000256" key="1">
    <source>
        <dbReference type="SAM" id="MobiDB-lite"/>
    </source>
</evidence>
<organism evidence="2 3">
    <name type="scientific">Mycoplasma haematolamae (strain Purdue)</name>
    <dbReference type="NCBI Taxonomy" id="1212765"/>
    <lineage>
        <taxon>Bacteria</taxon>
        <taxon>Bacillati</taxon>
        <taxon>Mycoplasmatota</taxon>
        <taxon>Mollicutes</taxon>
        <taxon>Mycoplasmataceae</taxon>
        <taxon>Mycoplasma</taxon>
    </lineage>
</organism>
<dbReference type="HOGENOM" id="CLU_1569008_0_0_14"/>
<feature type="compositionally biased region" description="Basic and acidic residues" evidence="1">
    <location>
        <begin position="11"/>
        <end position="26"/>
    </location>
</feature>
<dbReference type="Proteomes" id="UP000006502">
    <property type="component" value="Chromosome"/>
</dbReference>
<feature type="compositionally biased region" description="Polar residues" evidence="1">
    <location>
        <begin position="29"/>
        <end position="50"/>
    </location>
</feature>
<protein>
    <submittedName>
        <fullName evidence="2">Uncharacterized protein</fullName>
    </submittedName>
</protein>
<evidence type="ECO:0000313" key="3">
    <source>
        <dbReference type="Proteomes" id="UP000006502"/>
    </source>
</evidence>
<reference evidence="3" key="2">
    <citation type="submission" date="2012-07" db="EMBL/GenBank/DDBJ databases">
        <title>Complete genome sequence of 'Candidatus Mycoplasma haemolamae'.</title>
        <authorList>
            <person name="Guimaraes A.M.S."/>
            <person name="Toth B."/>
            <person name="Santos A.P."/>
            <person name="Nascimento N.C."/>
            <person name="Sojka J.E."/>
            <person name="Messick J.B."/>
        </authorList>
    </citation>
    <scope>NUCLEOTIDE SEQUENCE [LARGE SCALE GENOMIC DNA]</scope>
    <source>
        <strain evidence="3">Purdue</strain>
    </source>
</reference>
<dbReference type="EMBL" id="CP003731">
    <property type="protein sequence ID" value="AFO51930.1"/>
    <property type="molecule type" value="Genomic_DNA"/>
</dbReference>
<dbReference type="STRING" id="1212765.MHLP_01750"/>
<feature type="compositionally biased region" description="Polar residues" evidence="1">
    <location>
        <begin position="1"/>
        <end position="10"/>
    </location>
</feature>
<keyword evidence="3" id="KW-1185">Reference proteome</keyword>
<gene>
    <name evidence="2" type="ordered locus">MHLP_01750</name>
</gene>
<feature type="compositionally biased region" description="Basic and acidic residues" evidence="1">
    <location>
        <begin position="161"/>
        <end position="170"/>
    </location>
</feature>
<reference evidence="2 3" key="1">
    <citation type="journal article" date="2012" name="J. Bacteriol.">
        <title>Genome Sequence of "Candidatus Mycoplasma haemolamae" Strain Purdue, a Red Blood Cell Pathogen of Alpacas (Vicugna pacos) and Llamas (Lama glama).</title>
        <authorList>
            <person name="Guimaraes A.M."/>
            <person name="Toth B."/>
            <person name="Santos A.P."/>
            <person name="do Nascimento N.C."/>
            <person name="Kritchevsky J.E."/>
            <person name="Messick J.B."/>
        </authorList>
    </citation>
    <scope>NUCLEOTIDE SEQUENCE [LARGE SCALE GENOMIC DNA]</scope>
    <source>
        <strain evidence="2 3">Purdue</strain>
    </source>
</reference>
<feature type="region of interest" description="Disordered" evidence="1">
    <location>
        <begin position="150"/>
        <end position="170"/>
    </location>
</feature>
<dbReference type="AlphaFoldDB" id="I7B9J8"/>
<dbReference type="KEGG" id="mhl:MHLP_01750"/>
<name>I7B9J8_MYCHA</name>
<dbReference type="PATRIC" id="fig|1212765.3.peg.390"/>
<proteinExistence type="predicted"/>
<sequence length="170" mass="19295">MLAPDNQDSSQLEKEVDDSRDQEPKAGSKTLTPVDTRSSPVSDILSSPAQPSLPRKNELYKKGTRDLPDVICVVEDTGEQDRTWSGTLVKRRKPACIRKKTNLRDYEVIKSSPFCLPNVIDGLGSELAEKLRYRGKDSCRYWDSWNGPKKELPIDEEQTPEEFRLSKKKA</sequence>
<feature type="region of interest" description="Disordered" evidence="1">
    <location>
        <begin position="1"/>
        <end position="61"/>
    </location>
</feature>
<evidence type="ECO:0000313" key="2">
    <source>
        <dbReference type="EMBL" id="AFO51930.1"/>
    </source>
</evidence>
<accession>I7B9J8</accession>